<dbReference type="PANTHER" id="PTHR38454">
    <property type="entry name" value="INTEGRAL MEMBRANE PROTEIN-RELATED"/>
    <property type="match status" value="1"/>
</dbReference>
<dbReference type="EMBL" id="NOXF01000012">
    <property type="protein sequence ID" value="PEQ23680.1"/>
    <property type="molecule type" value="Genomic_DNA"/>
</dbReference>
<dbReference type="InterPro" id="IPR018580">
    <property type="entry name" value="Uncharacterised_YfhO"/>
</dbReference>
<keyword evidence="3" id="KW-1185">Reference proteome</keyword>
<keyword evidence="1" id="KW-1133">Transmembrane helix</keyword>
<gene>
    <name evidence="2" type="ORF">CH238_12640</name>
</gene>
<evidence type="ECO:0000313" key="2">
    <source>
        <dbReference type="EMBL" id="PEQ23680.1"/>
    </source>
</evidence>
<feature type="transmembrane region" description="Helical" evidence="1">
    <location>
        <begin position="139"/>
        <end position="157"/>
    </location>
</feature>
<feature type="transmembrane region" description="Helical" evidence="1">
    <location>
        <begin position="360"/>
        <end position="379"/>
    </location>
</feature>
<feature type="transmembrane region" description="Helical" evidence="1">
    <location>
        <begin position="20"/>
        <end position="37"/>
    </location>
</feature>
<comment type="caution">
    <text evidence="2">The sequence shown here is derived from an EMBL/GenBank/DDBJ whole genome shotgun (WGS) entry which is preliminary data.</text>
</comment>
<dbReference type="AlphaFoldDB" id="A0A855A3F1"/>
<dbReference type="Pfam" id="PF09586">
    <property type="entry name" value="YfhO"/>
    <property type="match status" value="2"/>
</dbReference>
<feature type="transmembrane region" description="Helical" evidence="1">
    <location>
        <begin position="334"/>
        <end position="354"/>
    </location>
</feature>
<feature type="transmembrane region" description="Helical" evidence="1">
    <location>
        <begin position="391"/>
        <end position="410"/>
    </location>
</feature>
<evidence type="ECO:0000256" key="1">
    <source>
        <dbReference type="SAM" id="Phobius"/>
    </source>
</evidence>
<organism evidence="2 3">
    <name type="scientific">[Clostridium] leptum DSM 753</name>
    <dbReference type="NCBI Taxonomy" id="428125"/>
    <lineage>
        <taxon>Bacteria</taxon>
        <taxon>Bacillati</taxon>
        <taxon>Bacillota</taxon>
        <taxon>Clostridia</taxon>
        <taxon>Eubacteriales</taxon>
        <taxon>Oscillospiraceae</taxon>
        <taxon>Oscillospiraceae incertae sedis</taxon>
    </lineage>
</organism>
<dbReference type="OrthoDB" id="9815466at2"/>
<proteinExistence type="predicted"/>
<feature type="transmembrane region" description="Helical" evidence="1">
    <location>
        <begin position="104"/>
        <end position="127"/>
    </location>
</feature>
<keyword evidence="1" id="KW-0472">Membrane</keyword>
<sequence length="802" mass="92575">MYPYSLRPTGRRERWHLKAFLLGFGVSVIFFLPFILYDQGYFLYYGDFNVQQVPFYQMIHDAIRSGNFFWSWTTDLGANTIGSYTFYLLGSPFFWLTLPFPSHAVPYLMGPLLMLKMGCASLTAYLYLKRYVRNQNTALIGAMLYAFSGYSIYNIFFNHFHEAIIFFPLLLAALDEYMATKRRGLFALAVFACCFVNYYFFTGMVAFCLIYWFVRMFANSWKITLGEFFWLLFEAVVGVGLTAVLLLPTVLAVIQNPRIDNPPQGWGALLYGNEQRYVHILQCLFFPPDIPARPNFTPDSNAKWASLGAWLPLFSMSGVIAWLQTQKRDWLKRLLIILFFMAMVPILNSAFQLFNSSYYARWFYMLTLMMSLATVRSLESVQVDWKRSIKWTMGIIAAIAIPIAFIPQEISNDDGTTTTRFGLMQYPDRFWIYVAIAFASLLLLIIALRFLKRDRKMFYRVTMVSVSVITVIYAAYLIGLGKAQSYDTHNFIIPYSLNQGEDIDLPDSDVESRIDIYEGMDNQAMFWQMPTIQAFHSIVPGSIMEFYPSIGVTRDVGSRPETDVYGLRALTSTRWLFDYTGDTEEFESSTNSSDTKMPGWSFYDTQNGFDIWENRYFIPYGFTYDQYMTREQYDNIAESSRHLALLKAIVLEDDAVERNKDILTQAPTDSFRYGEADYYQDCLNRKSDTCSTFTRDNYGFTATYTAGAQDELVFFSVPWEAGWSATVNGEEAIIEKVNVGFMAVRVPANTESTIRFNYTTPGLKAGALITVGFLLLFAAYLILMRKWDQKHPKLHRKIYRIK</sequence>
<dbReference type="PANTHER" id="PTHR38454:SF1">
    <property type="entry name" value="INTEGRAL MEMBRANE PROTEIN"/>
    <property type="match status" value="1"/>
</dbReference>
<evidence type="ECO:0008006" key="4">
    <source>
        <dbReference type="Google" id="ProtNLM"/>
    </source>
</evidence>
<feature type="transmembrane region" description="Helical" evidence="1">
    <location>
        <begin position="228"/>
        <end position="254"/>
    </location>
</feature>
<feature type="transmembrane region" description="Helical" evidence="1">
    <location>
        <begin position="430"/>
        <end position="451"/>
    </location>
</feature>
<reference evidence="2 3" key="1">
    <citation type="submission" date="2017-07" db="EMBL/GenBank/DDBJ databases">
        <title>Prevalence of linear plasmids in Cutibacterium (Propionibacterium) acnes isolates obtained from prostatic tissue.</title>
        <authorList>
            <person name="Davidsson S."/>
            <person name="Carlsson J."/>
            <person name="Molling P."/>
            <person name="Andren O."/>
            <person name="Andersson S.-O."/>
            <person name="Brzuszkiewicz E."/>
            <person name="Poehlein A."/>
            <person name="Al-Zeer M."/>
            <person name="Brinkmann V."/>
            <person name="Scavenius C."/>
            <person name="Nazipi S."/>
            <person name="Soderquist B."/>
            <person name="Bruggemann H."/>
        </authorList>
    </citation>
    <scope>NUCLEOTIDE SEQUENCE [LARGE SCALE GENOMIC DNA]</scope>
    <source>
        <strain evidence="2 3">DSM 753</strain>
    </source>
</reference>
<feature type="transmembrane region" description="Helical" evidence="1">
    <location>
        <begin position="458"/>
        <end position="478"/>
    </location>
</feature>
<keyword evidence="1" id="KW-0812">Transmembrane</keyword>
<evidence type="ECO:0000313" key="3">
    <source>
        <dbReference type="Proteomes" id="UP000220611"/>
    </source>
</evidence>
<protein>
    <recommendedName>
        <fullName evidence="4">Bacterial membrane protein YfhO</fullName>
    </recommendedName>
</protein>
<name>A0A855A3F1_9FIRM</name>
<feature type="transmembrane region" description="Helical" evidence="1">
    <location>
        <begin position="186"/>
        <end position="213"/>
    </location>
</feature>
<dbReference type="Proteomes" id="UP000220611">
    <property type="component" value="Unassembled WGS sequence"/>
</dbReference>
<feature type="transmembrane region" description="Helical" evidence="1">
    <location>
        <begin position="765"/>
        <end position="783"/>
    </location>
</feature>
<accession>A0A855A3F1</accession>